<evidence type="ECO:0000259" key="8">
    <source>
        <dbReference type="PROSITE" id="PS50113"/>
    </source>
</evidence>
<dbReference type="InterPro" id="IPR036890">
    <property type="entry name" value="HATPase_C_sf"/>
</dbReference>
<organism evidence="9 10">
    <name type="scientific">Bdellovibrio svalbardensis</name>
    <dbReference type="NCBI Taxonomy" id="2972972"/>
    <lineage>
        <taxon>Bacteria</taxon>
        <taxon>Pseudomonadati</taxon>
        <taxon>Bdellovibrionota</taxon>
        <taxon>Bdellovibrionia</taxon>
        <taxon>Bdellovibrionales</taxon>
        <taxon>Pseudobdellovibrionaceae</taxon>
        <taxon>Bdellovibrio</taxon>
    </lineage>
</organism>
<dbReference type="SMART" id="SM00388">
    <property type="entry name" value="HisKA"/>
    <property type="match status" value="1"/>
</dbReference>
<dbReference type="SUPFAM" id="SSF55785">
    <property type="entry name" value="PYP-like sensor domain (PAS domain)"/>
    <property type="match status" value="2"/>
</dbReference>
<keyword evidence="4" id="KW-0808">Transferase</keyword>
<dbReference type="InterPro" id="IPR036097">
    <property type="entry name" value="HisK_dim/P_sf"/>
</dbReference>
<evidence type="ECO:0000259" key="7">
    <source>
        <dbReference type="PROSITE" id="PS50109"/>
    </source>
</evidence>
<evidence type="ECO:0000313" key="10">
    <source>
        <dbReference type="Proteomes" id="UP001152321"/>
    </source>
</evidence>
<proteinExistence type="predicted"/>
<evidence type="ECO:0000256" key="5">
    <source>
        <dbReference type="ARBA" id="ARBA00022777"/>
    </source>
</evidence>
<keyword evidence="9" id="KW-0067">ATP-binding</keyword>
<dbReference type="CDD" id="cd00130">
    <property type="entry name" value="PAS"/>
    <property type="match status" value="1"/>
</dbReference>
<comment type="catalytic activity">
    <reaction evidence="1">
        <text>ATP + protein L-histidine = ADP + protein N-phospho-L-histidine.</text>
        <dbReference type="EC" id="2.7.13.3"/>
    </reaction>
</comment>
<dbReference type="InterPro" id="IPR013655">
    <property type="entry name" value="PAS_fold_3"/>
</dbReference>
<keyword evidence="10" id="KW-1185">Reference proteome</keyword>
<dbReference type="InterPro" id="IPR005467">
    <property type="entry name" value="His_kinase_dom"/>
</dbReference>
<keyword evidence="3" id="KW-0597">Phosphoprotein</keyword>
<dbReference type="NCBIfam" id="TIGR00229">
    <property type="entry name" value="sensory_box"/>
    <property type="match status" value="1"/>
</dbReference>
<dbReference type="InterPro" id="IPR000014">
    <property type="entry name" value="PAS"/>
</dbReference>
<dbReference type="SMART" id="SM00086">
    <property type="entry name" value="PAC"/>
    <property type="match status" value="2"/>
</dbReference>
<evidence type="ECO:0000313" key="9">
    <source>
        <dbReference type="EMBL" id="MDG0817781.1"/>
    </source>
</evidence>
<protein>
    <recommendedName>
        <fullName evidence="2">histidine kinase</fullName>
        <ecNumber evidence="2">2.7.13.3</ecNumber>
    </recommendedName>
</protein>
<dbReference type="SUPFAM" id="SSF55874">
    <property type="entry name" value="ATPase domain of HSP90 chaperone/DNA topoisomerase II/histidine kinase"/>
    <property type="match status" value="1"/>
</dbReference>
<feature type="domain" description="Histidine kinase" evidence="7">
    <location>
        <begin position="260"/>
        <end position="478"/>
    </location>
</feature>
<comment type="caution">
    <text evidence="9">The sequence shown here is derived from an EMBL/GenBank/DDBJ whole genome shotgun (WGS) entry which is preliminary data.</text>
</comment>
<dbReference type="CDD" id="cd00082">
    <property type="entry name" value="HisKA"/>
    <property type="match status" value="1"/>
</dbReference>
<accession>A0ABT6DLM1</accession>
<evidence type="ECO:0000256" key="1">
    <source>
        <dbReference type="ARBA" id="ARBA00000085"/>
    </source>
</evidence>
<evidence type="ECO:0000256" key="2">
    <source>
        <dbReference type="ARBA" id="ARBA00012438"/>
    </source>
</evidence>
<name>A0ABT6DLM1_9BACT</name>
<keyword evidence="9" id="KW-0547">Nucleotide-binding</keyword>
<dbReference type="SUPFAM" id="SSF47384">
    <property type="entry name" value="Homodimeric domain of signal transducing histidine kinase"/>
    <property type="match status" value="1"/>
</dbReference>
<dbReference type="PANTHER" id="PTHR43711">
    <property type="entry name" value="TWO-COMPONENT HISTIDINE KINASE"/>
    <property type="match status" value="1"/>
</dbReference>
<keyword evidence="5" id="KW-0418">Kinase</keyword>
<feature type="domain" description="PAC" evidence="8">
    <location>
        <begin position="191"/>
        <end position="242"/>
    </location>
</feature>
<dbReference type="GO" id="GO:0005524">
    <property type="term" value="F:ATP binding"/>
    <property type="evidence" value="ECO:0007669"/>
    <property type="project" value="UniProtKB-KW"/>
</dbReference>
<dbReference type="Pfam" id="PF08447">
    <property type="entry name" value="PAS_3"/>
    <property type="match status" value="2"/>
</dbReference>
<dbReference type="InterPro" id="IPR003661">
    <property type="entry name" value="HisK_dim/P_dom"/>
</dbReference>
<dbReference type="EC" id="2.7.13.3" evidence="2"/>
<dbReference type="Proteomes" id="UP001152321">
    <property type="component" value="Unassembled WGS sequence"/>
</dbReference>
<dbReference type="Pfam" id="PF02518">
    <property type="entry name" value="HATPase_c"/>
    <property type="match status" value="1"/>
</dbReference>
<dbReference type="Pfam" id="PF00512">
    <property type="entry name" value="HisKA"/>
    <property type="match status" value="1"/>
</dbReference>
<dbReference type="Gene3D" id="3.30.565.10">
    <property type="entry name" value="Histidine kinase-like ATPase, C-terminal domain"/>
    <property type="match status" value="1"/>
</dbReference>
<dbReference type="InterPro" id="IPR001610">
    <property type="entry name" value="PAC"/>
</dbReference>
<dbReference type="Gene3D" id="1.10.287.130">
    <property type="match status" value="1"/>
</dbReference>
<sequence length="479" mass="54849">MIADQQPLFDSNIEMSGEFGRDWTPVSLNGPWSEVFGWSLEELLQTPFYKLIHAEDLQKTVELGAYTFTTPHPISIENRIRCKNGHYREILWDIFVTPGTDKVLVYIRDITKLKVERFLAQKSQQVAHIGSWSLDYSDLQVCWTEETYRIFGVHPDTFTPDFKNVFSFYSPEDVEELRLYYNTLPESARESDREIQIFKPNGETAFIRLTARVLKNNGVNVYLFGTVQDISAEREVKRRLVQAKEEAELASKIKTDFLANISHEIRTPMNSIIGMVDILSETSLTEEQRQYADVLSRASENLLRILNDVLDLAKLEANQLRFENIAFNVHDVIYRSVELVKHRIENKKLNLEVNIEPSVNTIIYGDPARIEQVFNNLLANAVKFTEQGTIQIHAHKSNQPQFIAFKVIDTGIGIPPESIPHLFRRFYQVDSSISRRYGGTGLGLSICKEIIERMGGKIEVNSVEGQGSSFNVLIPLSVR</sequence>
<dbReference type="PROSITE" id="PS50113">
    <property type="entry name" value="PAC"/>
    <property type="match status" value="1"/>
</dbReference>
<dbReference type="SMART" id="SM00387">
    <property type="entry name" value="HATPase_c"/>
    <property type="match status" value="1"/>
</dbReference>
<dbReference type="PRINTS" id="PR00344">
    <property type="entry name" value="BCTRLSENSOR"/>
</dbReference>
<evidence type="ECO:0000256" key="6">
    <source>
        <dbReference type="ARBA" id="ARBA00023012"/>
    </source>
</evidence>
<dbReference type="InterPro" id="IPR035965">
    <property type="entry name" value="PAS-like_dom_sf"/>
</dbReference>
<dbReference type="InterPro" id="IPR050736">
    <property type="entry name" value="Sensor_HK_Regulatory"/>
</dbReference>
<dbReference type="InterPro" id="IPR004358">
    <property type="entry name" value="Sig_transdc_His_kin-like_C"/>
</dbReference>
<dbReference type="InterPro" id="IPR000700">
    <property type="entry name" value="PAS-assoc_C"/>
</dbReference>
<dbReference type="CDD" id="cd16922">
    <property type="entry name" value="HATPase_EvgS-ArcB-TorS-like"/>
    <property type="match status" value="1"/>
</dbReference>
<evidence type="ECO:0000256" key="4">
    <source>
        <dbReference type="ARBA" id="ARBA00022679"/>
    </source>
</evidence>
<dbReference type="EMBL" id="JANRMI010000004">
    <property type="protein sequence ID" value="MDG0817781.1"/>
    <property type="molecule type" value="Genomic_DNA"/>
</dbReference>
<dbReference type="PROSITE" id="PS50109">
    <property type="entry name" value="HIS_KIN"/>
    <property type="match status" value="1"/>
</dbReference>
<dbReference type="Gene3D" id="3.30.450.20">
    <property type="entry name" value="PAS domain"/>
    <property type="match status" value="2"/>
</dbReference>
<dbReference type="InterPro" id="IPR003594">
    <property type="entry name" value="HATPase_dom"/>
</dbReference>
<dbReference type="RefSeq" id="WP_277579252.1">
    <property type="nucleotide sequence ID" value="NZ_JANRMI010000004.1"/>
</dbReference>
<evidence type="ECO:0000256" key="3">
    <source>
        <dbReference type="ARBA" id="ARBA00022553"/>
    </source>
</evidence>
<keyword evidence="6" id="KW-0902">Two-component regulatory system</keyword>
<gene>
    <name evidence="9" type="ORF">NWE73_15475</name>
</gene>
<reference evidence="9" key="1">
    <citation type="submission" date="2022-08" db="EMBL/GenBank/DDBJ databases">
        <title>Novel Bdellovibrio Species Isolated from Svalbard: Designation Bdellovibrio svalbardensis.</title>
        <authorList>
            <person name="Mitchell R.J."/>
            <person name="Choi S.Y."/>
        </authorList>
    </citation>
    <scope>NUCLEOTIDE SEQUENCE</scope>
    <source>
        <strain evidence="9">PAP01</strain>
    </source>
</reference>
<dbReference type="PANTHER" id="PTHR43711:SF26">
    <property type="entry name" value="SENSOR HISTIDINE KINASE RCSC"/>
    <property type="match status" value="1"/>
</dbReference>